<evidence type="ECO:0000256" key="2">
    <source>
        <dbReference type="ARBA" id="ARBA00023082"/>
    </source>
</evidence>
<dbReference type="SUPFAM" id="SSF88946">
    <property type="entry name" value="Sigma2 domain of RNA polymerase sigma factors"/>
    <property type="match status" value="1"/>
</dbReference>
<name>K8E0N9_9FIRM</name>
<dbReference type="STRING" id="1121428.DESHY_60356"/>
<dbReference type="InterPro" id="IPR007627">
    <property type="entry name" value="RNA_pol_sigma70_r2"/>
</dbReference>
<keyword evidence="7" id="KW-1185">Reference proteome</keyword>
<dbReference type="Gene3D" id="1.10.1740.10">
    <property type="match status" value="1"/>
</dbReference>
<dbReference type="AlphaFoldDB" id="K8E0N9"/>
<dbReference type="GO" id="GO:0016987">
    <property type="term" value="F:sigma factor activity"/>
    <property type="evidence" value="ECO:0007669"/>
    <property type="project" value="UniProtKB-KW"/>
</dbReference>
<dbReference type="CDD" id="cd06171">
    <property type="entry name" value="Sigma70_r4"/>
    <property type="match status" value="1"/>
</dbReference>
<dbReference type="EMBL" id="CAOS01000013">
    <property type="protein sequence ID" value="CCO09184.1"/>
    <property type="molecule type" value="Genomic_DNA"/>
</dbReference>
<dbReference type="InterPro" id="IPR013325">
    <property type="entry name" value="RNA_pol_sigma_r2"/>
</dbReference>
<dbReference type="NCBIfam" id="NF005413">
    <property type="entry name" value="PRK06986.1"/>
    <property type="match status" value="1"/>
</dbReference>
<proteinExistence type="predicted"/>
<comment type="caution">
    <text evidence="6">The sequence shown here is derived from an EMBL/GenBank/DDBJ whole genome shotgun (WGS) entry which is preliminary data.</text>
</comment>
<dbReference type="NCBIfam" id="TIGR02937">
    <property type="entry name" value="sigma70-ECF"/>
    <property type="match status" value="1"/>
</dbReference>
<organism evidence="6 7">
    <name type="scientific">Desulforamulus hydrothermalis Lam5 = DSM 18033</name>
    <dbReference type="NCBI Taxonomy" id="1121428"/>
    <lineage>
        <taxon>Bacteria</taxon>
        <taxon>Bacillati</taxon>
        <taxon>Bacillota</taxon>
        <taxon>Clostridia</taxon>
        <taxon>Eubacteriales</taxon>
        <taxon>Peptococcaceae</taxon>
        <taxon>Desulforamulus</taxon>
    </lineage>
</organism>
<dbReference type="SUPFAM" id="SSF88659">
    <property type="entry name" value="Sigma3 and sigma4 domains of RNA polymerase sigma factors"/>
    <property type="match status" value="2"/>
</dbReference>
<dbReference type="InterPro" id="IPR013324">
    <property type="entry name" value="RNA_pol_sigma_r3/r4-like"/>
</dbReference>
<evidence type="ECO:0000313" key="7">
    <source>
        <dbReference type="Proteomes" id="UP000009315"/>
    </source>
</evidence>
<dbReference type="PIRSF" id="PIRSF000770">
    <property type="entry name" value="RNA_pol_sigma-SigE/K"/>
    <property type="match status" value="1"/>
</dbReference>
<dbReference type="GO" id="GO:0003677">
    <property type="term" value="F:DNA binding"/>
    <property type="evidence" value="ECO:0007669"/>
    <property type="project" value="UniProtKB-KW"/>
</dbReference>
<keyword evidence="4" id="KW-0804">Transcription</keyword>
<dbReference type="InterPro" id="IPR012845">
    <property type="entry name" value="RNA_pol_sigma_FliA_WhiG"/>
</dbReference>
<dbReference type="eggNOG" id="COG1191">
    <property type="taxonomic scope" value="Bacteria"/>
</dbReference>
<dbReference type="GO" id="GO:0006352">
    <property type="term" value="P:DNA-templated transcription initiation"/>
    <property type="evidence" value="ECO:0007669"/>
    <property type="project" value="InterPro"/>
</dbReference>
<dbReference type="Gene3D" id="1.20.140.160">
    <property type="match status" value="1"/>
</dbReference>
<evidence type="ECO:0000256" key="3">
    <source>
        <dbReference type="ARBA" id="ARBA00023125"/>
    </source>
</evidence>
<dbReference type="Pfam" id="PF04545">
    <property type="entry name" value="Sigma70_r4"/>
    <property type="match status" value="1"/>
</dbReference>
<dbReference type="InterPro" id="IPR000943">
    <property type="entry name" value="RNA_pol_sigma70"/>
</dbReference>
<dbReference type="NCBIfam" id="TIGR02479">
    <property type="entry name" value="FliA_WhiG"/>
    <property type="match status" value="1"/>
</dbReference>
<evidence type="ECO:0000259" key="5">
    <source>
        <dbReference type="PROSITE" id="PS00716"/>
    </source>
</evidence>
<keyword evidence="3" id="KW-0238">DNA-binding</keyword>
<evidence type="ECO:0000256" key="4">
    <source>
        <dbReference type="ARBA" id="ARBA00023163"/>
    </source>
</evidence>
<gene>
    <name evidence="6" type="ORF">DESHY_60356</name>
</gene>
<accession>K8E0N9</accession>
<dbReference type="InterPro" id="IPR007630">
    <property type="entry name" value="RNA_pol_sigma70_r4"/>
</dbReference>
<evidence type="ECO:0000313" key="6">
    <source>
        <dbReference type="EMBL" id="CCO09184.1"/>
    </source>
</evidence>
<dbReference type="PANTHER" id="PTHR30385:SF7">
    <property type="entry name" value="RNA POLYMERASE SIGMA FACTOR FLIA"/>
    <property type="match status" value="1"/>
</dbReference>
<dbReference type="GO" id="GO:0003899">
    <property type="term" value="F:DNA-directed RNA polymerase activity"/>
    <property type="evidence" value="ECO:0007669"/>
    <property type="project" value="InterPro"/>
</dbReference>
<dbReference type="PRINTS" id="PR00046">
    <property type="entry name" value="SIGMA70FCT"/>
</dbReference>
<sequence length="254" mass="29154">MVIMSVNIAWEKYLASRDEAARRQLILHYLPLVKHLAGRLAVKLPAFIPKEDLEGYGVIGLMEALDKFDPAMGSSFDTYAYHRIRGAMLDEVRRQNWLPRTTWQKFQAVKSTRERLEREQGKVVSDELLAKEMGITTEELHRLLGHGSRMYWQSLDEELTGLDGSSVSKLDTVEDAGSPDPLSIVEEKENKRLLTLAIEKLGQRDKLILSLYYWEGLTLKEIGRVLEVSESRVCQLHAQVMKKLRHTLQEMICC</sequence>
<dbReference type="PROSITE" id="PS00716">
    <property type="entry name" value="SIGMA70_2"/>
    <property type="match status" value="1"/>
</dbReference>
<reference evidence="6 7" key="1">
    <citation type="journal article" date="2013" name="Genome Announc.">
        <title>Genome Sequence of the Sulfate-Reducing Bacterium Desulfotomaculum hydrothermale Lam5(T).</title>
        <authorList>
            <person name="Amin O."/>
            <person name="Fardeau M.L."/>
            <person name="Valette O."/>
            <person name="Hirschler-Rea A."/>
            <person name="Barbe V."/>
            <person name="Medigue C."/>
            <person name="Vacherie B."/>
            <person name="Ollivier B."/>
            <person name="Bertin P.N."/>
            <person name="Dolla A."/>
        </authorList>
    </citation>
    <scope>NUCLEOTIDE SEQUENCE [LARGE SCALE GENOMIC DNA]</scope>
    <source>
        <strain evidence="7">Lam5 / DSM 18033</strain>
    </source>
</reference>
<feature type="domain" description="RNA polymerase sigma-70" evidence="5">
    <location>
        <begin position="218"/>
        <end position="244"/>
    </location>
</feature>
<evidence type="ECO:0000256" key="1">
    <source>
        <dbReference type="ARBA" id="ARBA00023015"/>
    </source>
</evidence>
<keyword evidence="1" id="KW-0805">Transcription regulation</keyword>
<dbReference type="PANTHER" id="PTHR30385">
    <property type="entry name" value="SIGMA FACTOR F FLAGELLAR"/>
    <property type="match status" value="1"/>
</dbReference>
<protein>
    <submittedName>
        <fullName evidence="6">Putative RNA polymerase sigma factor FliA</fullName>
    </submittedName>
</protein>
<dbReference type="Proteomes" id="UP000009315">
    <property type="component" value="Unassembled WGS sequence"/>
</dbReference>
<dbReference type="InterPro" id="IPR014284">
    <property type="entry name" value="RNA_pol_sigma-70_dom"/>
</dbReference>
<dbReference type="Pfam" id="PF04542">
    <property type="entry name" value="Sigma70_r2"/>
    <property type="match status" value="1"/>
</dbReference>
<keyword evidence="2" id="KW-0731">Sigma factor</keyword>